<dbReference type="Gene3D" id="1.10.1520.10">
    <property type="entry name" value="Ribonuclease III domain"/>
    <property type="match status" value="1"/>
</dbReference>
<dbReference type="PANTHER" id="PTHR34276">
    <property type="entry name" value="MINI-RIBONUCLEASE 3"/>
    <property type="match status" value="1"/>
</dbReference>
<dbReference type="InterPro" id="IPR036389">
    <property type="entry name" value="RNase_III_sf"/>
</dbReference>
<evidence type="ECO:0000256" key="4">
    <source>
        <dbReference type="HAMAP-Rule" id="MF_01468"/>
    </source>
</evidence>
<dbReference type="InterPro" id="IPR000999">
    <property type="entry name" value="RNase_III_dom"/>
</dbReference>
<name>A0ABN7RUX7_THEXY</name>
<evidence type="ECO:0000256" key="3">
    <source>
        <dbReference type="ARBA" id="ARBA00022801"/>
    </source>
</evidence>
<organism evidence="6 7">
    <name type="scientific">Thermobacillus xylanilyticus</name>
    <dbReference type="NCBI Taxonomy" id="76633"/>
    <lineage>
        <taxon>Bacteria</taxon>
        <taxon>Bacillati</taxon>
        <taxon>Bacillota</taxon>
        <taxon>Bacilli</taxon>
        <taxon>Bacillales</taxon>
        <taxon>Paenibacillaceae</taxon>
        <taxon>Thermobacillus</taxon>
    </lineage>
</organism>
<keyword evidence="4" id="KW-0460">Magnesium</keyword>
<dbReference type="HAMAP" id="MF_01468">
    <property type="entry name" value="RNase_Mini_III"/>
    <property type="match status" value="1"/>
</dbReference>
<keyword evidence="4" id="KW-0690">Ribosome biogenesis</keyword>
<proteinExistence type="inferred from homology"/>
<comment type="subcellular location">
    <subcellularLocation>
        <location evidence="4">Cytoplasm</location>
    </subcellularLocation>
</comment>
<evidence type="ECO:0000256" key="2">
    <source>
        <dbReference type="ARBA" id="ARBA00022759"/>
    </source>
</evidence>
<keyword evidence="3 4" id="KW-0378">Hydrolase</keyword>
<dbReference type="GO" id="GO:0004525">
    <property type="term" value="F:ribonuclease III activity"/>
    <property type="evidence" value="ECO:0007669"/>
    <property type="project" value="UniProtKB-EC"/>
</dbReference>
<dbReference type="Pfam" id="PF00636">
    <property type="entry name" value="Ribonuclease_3"/>
    <property type="match status" value="1"/>
</dbReference>
<comment type="cofactor">
    <cofactor evidence="4">
        <name>Mg(2+)</name>
        <dbReference type="ChEBI" id="CHEBI:18420"/>
    </cofactor>
</comment>
<dbReference type="Proteomes" id="UP000681526">
    <property type="component" value="Unassembled WGS sequence"/>
</dbReference>
<reference evidence="6 7" key="1">
    <citation type="submission" date="2021-04" db="EMBL/GenBank/DDBJ databases">
        <authorList>
            <person name="Rakotoarivonina H."/>
        </authorList>
    </citation>
    <scope>NUCLEOTIDE SEQUENCE [LARGE SCALE GENOMIC DNA]</scope>
    <source>
        <strain evidence="6 7">XE</strain>
    </source>
</reference>
<protein>
    <recommendedName>
        <fullName evidence="4">Mini-ribonuclease 3</fullName>
        <shortName evidence="4">Mini-3</shortName>
        <shortName evidence="4">Mini-RNase 3</shortName>
        <ecNumber evidence="4">3.1.26.-</ecNumber>
    </recommendedName>
    <alternativeName>
        <fullName evidence="4">Mini-RNase III</fullName>
        <shortName evidence="4">Mini-III</shortName>
    </alternativeName>
</protein>
<evidence type="ECO:0000313" key="6">
    <source>
        <dbReference type="EMBL" id="CAG5081066.1"/>
    </source>
</evidence>
<keyword evidence="4" id="KW-0698">rRNA processing</keyword>
<keyword evidence="4" id="KW-0963">Cytoplasm</keyword>
<dbReference type="InterPro" id="IPR008226">
    <property type="entry name" value="Mini3_fam"/>
</dbReference>
<keyword evidence="1 4" id="KW-0540">Nuclease</keyword>
<sequence length="155" mass="17342">MNDRTKSGEWPVTPPAKPLNLMNPVVLAYVGDAVFELLVRQHLAARPNHKPDELHRGAVRFVSAKAQRALLEILQPHLTEEEAEIVRRGRNAKSGAPPKGADIRDYRHATALECLFGWLYYAGKFDRMAELLRLTELGEPSAGADAAVHRKEDDR</sequence>
<dbReference type="EMBL" id="CAJRAY010000022">
    <property type="protein sequence ID" value="CAG5081066.1"/>
    <property type="molecule type" value="Genomic_DNA"/>
</dbReference>
<comment type="similarity">
    <text evidence="4">Belongs to the MrnC RNase family.</text>
</comment>
<gene>
    <name evidence="6" type="primary">txxe 3890- mrnC</name>
    <name evidence="4" type="synonym">mrnC</name>
    <name evidence="6" type="ORF">TXXE_04710</name>
</gene>
<dbReference type="RefSeq" id="WP_213483690.1">
    <property type="nucleotide sequence ID" value="NZ_CAJRAY010000022.1"/>
</dbReference>
<comment type="caution">
    <text evidence="6">The sequence shown here is derived from an EMBL/GenBank/DDBJ whole genome shotgun (WGS) entry which is preliminary data.</text>
</comment>
<keyword evidence="4" id="KW-0694">RNA-binding</keyword>
<keyword evidence="4" id="KW-0699">rRNA-binding</keyword>
<accession>A0ABN7RUX7</accession>
<feature type="domain" description="RNase III" evidence="5">
    <location>
        <begin position="26"/>
        <end position="122"/>
    </location>
</feature>
<feature type="active site" evidence="4">
    <location>
        <position position="32"/>
    </location>
</feature>
<keyword evidence="2 4" id="KW-0255">Endonuclease</keyword>
<dbReference type="EC" id="3.1.26.-" evidence="4"/>
<evidence type="ECO:0000259" key="5">
    <source>
        <dbReference type="Pfam" id="PF00636"/>
    </source>
</evidence>
<dbReference type="PANTHER" id="PTHR34276:SF1">
    <property type="entry name" value="MINI-RIBONUCLEASE 3"/>
    <property type="match status" value="1"/>
</dbReference>
<evidence type="ECO:0000256" key="1">
    <source>
        <dbReference type="ARBA" id="ARBA00022722"/>
    </source>
</evidence>
<comment type="function">
    <text evidence="4">Involved in correct processing of both the 5' and 3' ends of 23S rRNA precursor. Processes 30S rRNA precursor transcript even in absence of ribonuclease 3 (Rnc); Rnc processes 30S rRNA into smaller rRNA precursors.</text>
</comment>
<comment type="subunit">
    <text evidence="4">Homodimer.</text>
</comment>
<keyword evidence="7" id="KW-1185">Reference proteome</keyword>
<evidence type="ECO:0000313" key="7">
    <source>
        <dbReference type="Proteomes" id="UP000681526"/>
    </source>
</evidence>
<dbReference type="SUPFAM" id="SSF69065">
    <property type="entry name" value="RNase III domain-like"/>
    <property type="match status" value="1"/>
</dbReference>